<evidence type="ECO:0000256" key="1">
    <source>
        <dbReference type="SAM" id="SignalP"/>
    </source>
</evidence>
<sequence length="671" mass="78645">MTLKIFSKLFTFLMVLNNVQTFNLTDIYDLNSINHFFDDISTKVKNEYLSNELITDGEKNIILNKIVIDLIGILTKLDDIKSDFDDNYLTQEFDGLMKSFEIYNSKLRDFESYSSLIARKKIIDEKRYTIETYVKWIVSFQNDTELQSLINFCPFISKSIELIDSVFHSDSIAEVLNELIDNISKKIETNQYNICGQRSSLNEGWFFYYRQTMTAFLKKMVIYYYFGVIDARCKNEQQNDAMTFLKTNSIEILTKSLKSSKQLQQMNYYMYQCDAFDLKKGDYISTYELRQISKIYGGYYQLERMIQTMVINEKDLSADQSCWHNCKLNKMEGNINHTECKEFYDCRFMSYGFHMCNEKKESTRRYQWFKDNHDIHFGPGREKKCNRKIELLGSYIDLLQLRHCDYCVCTCVIQPKRSNNVVTAISFRDQVTNIYENMVVVGVRFVKKDFMIHIQIKERPLRRRGLNDSGSWKELESFDVNEQTGRFVLINNNTESPLFVGIDYGNPRIINFDDLIAPKGFVVTGVRLGFVENTLDYRQFKTKPIELQIRVTPFDYIQGQLIDLHRTYWIALEHQSHHDRKHLNLPHPDDPTKSSENVIDSKTNQFIKFRASDLKKDAGQSTVPFFDALEAEGDPNFPLGGIGIIHRGQKGFGGFLALKIFELDLSKYFKT</sequence>
<organism evidence="2 3">
    <name type="scientific">Cotesia congregata</name>
    <name type="common">Parasitoid wasp</name>
    <name type="synonym">Apanteles congregatus</name>
    <dbReference type="NCBI Taxonomy" id="51543"/>
    <lineage>
        <taxon>Eukaryota</taxon>
        <taxon>Metazoa</taxon>
        <taxon>Ecdysozoa</taxon>
        <taxon>Arthropoda</taxon>
        <taxon>Hexapoda</taxon>
        <taxon>Insecta</taxon>
        <taxon>Pterygota</taxon>
        <taxon>Neoptera</taxon>
        <taxon>Endopterygota</taxon>
        <taxon>Hymenoptera</taxon>
        <taxon>Apocrita</taxon>
        <taxon>Ichneumonoidea</taxon>
        <taxon>Braconidae</taxon>
        <taxon>Microgastrinae</taxon>
        <taxon>Cotesia</taxon>
    </lineage>
</organism>
<gene>
    <name evidence="2" type="ORF">HICCMSTLAB_LOCUS7454</name>
</gene>
<keyword evidence="3" id="KW-1185">Reference proteome</keyword>
<keyword evidence="1" id="KW-0732">Signal</keyword>
<name>A0A8J2MNV1_COTCN</name>
<feature type="signal peptide" evidence="1">
    <location>
        <begin position="1"/>
        <end position="21"/>
    </location>
</feature>
<evidence type="ECO:0000313" key="2">
    <source>
        <dbReference type="EMBL" id="CAG5094928.1"/>
    </source>
</evidence>
<dbReference type="PANTHER" id="PTHR47890:SF1">
    <property type="entry name" value="LD24308P"/>
    <property type="match status" value="1"/>
</dbReference>
<reference evidence="2" key="1">
    <citation type="submission" date="2021-04" db="EMBL/GenBank/DDBJ databases">
        <authorList>
            <person name="Chebbi M.A.C M."/>
        </authorList>
    </citation>
    <scope>NUCLEOTIDE SEQUENCE</scope>
</reference>
<evidence type="ECO:0000313" key="3">
    <source>
        <dbReference type="Proteomes" id="UP000786811"/>
    </source>
</evidence>
<accession>A0A8J2MNV1</accession>
<proteinExistence type="predicted"/>
<dbReference type="EMBL" id="CAJNRD030001121">
    <property type="protein sequence ID" value="CAG5094928.1"/>
    <property type="molecule type" value="Genomic_DNA"/>
</dbReference>
<protein>
    <submittedName>
        <fullName evidence="2">Uncharacterized protein</fullName>
    </submittedName>
</protein>
<dbReference type="AlphaFoldDB" id="A0A8J2MNV1"/>
<feature type="chain" id="PRO_5035286812" evidence="1">
    <location>
        <begin position="22"/>
        <end position="671"/>
    </location>
</feature>
<dbReference type="OrthoDB" id="7693454at2759"/>
<comment type="caution">
    <text evidence="2">The sequence shown here is derived from an EMBL/GenBank/DDBJ whole genome shotgun (WGS) entry which is preliminary data.</text>
</comment>
<dbReference type="Proteomes" id="UP000786811">
    <property type="component" value="Unassembled WGS sequence"/>
</dbReference>
<dbReference type="InterPro" id="IPR032062">
    <property type="entry name" value="DUF4803"/>
</dbReference>
<dbReference type="PANTHER" id="PTHR47890">
    <property type="entry name" value="LD24308P"/>
    <property type="match status" value="1"/>
</dbReference>
<dbReference type="Pfam" id="PF16061">
    <property type="entry name" value="DUF4803"/>
    <property type="match status" value="1"/>
</dbReference>